<dbReference type="HAMAP" id="MF_00685">
    <property type="entry name" value="GlgB"/>
    <property type="match status" value="1"/>
</dbReference>
<dbReference type="PANTHER" id="PTHR43651:SF3">
    <property type="entry name" value="1,4-ALPHA-GLUCAN-BRANCHING ENZYME"/>
    <property type="match status" value="1"/>
</dbReference>
<dbReference type="SMART" id="SM00642">
    <property type="entry name" value="Aamy"/>
    <property type="match status" value="1"/>
</dbReference>
<keyword evidence="12" id="KW-1185">Reference proteome</keyword>
<evidence type="ECO:0000256" key="5">
    <source>
        <dbReference type="ARBA" id="ARBA00022679"/>
    </source>
</evidence>
<keyword evidence="7 8" id="KW-0119">Carbohydrate metabolism</keyword>
<name>A0ABP9NCM8_9PSEU</name>
<feature type="compositionally biased region" description="Low complexity" evidence="9">
    <location>
        <begin position="789"/>
        <end position="798"/>
    </location>
</feature>
<keyword evidence="4 8" id="KW-0321">Glycogen metabolism</keyword>
<keyword evidence="8" id="KW-0328">Glycosyltransferase</keyword>
<dbReference type="InterPro" id="IPR013780">
    <property type="entry name" value="Glyco_hydro_b"/>
</dbReference>
<dbReference type="CDD" id="cd11322">
    <property type="entry name" value="AmyAc_Glg_BE"/>
    <property type="match status" value="1"/>
</dbReference>
<dbReference type="InterPro" id="IPR006047">
    <property type="entry name" value="GH13_cat_dom"/>
</dbReference>
<accession>A0ABP9NCM8</accession>
<evidence type="ECO:0000256" key="1">
    <source>
        <dbReference type="ARBA" id="ARBA00000826"/>
    </source>
</evidence>
<dbReference type="InterPro" id="IPR014756">
    <property type="entry name" value="Ig_E-set"/>
</dbReference>
<evidence type="ECO:0000256" key="7">
    <source>
        <dbReference type="ARBA" id="ARBA00023277"/>
    </source>
</evidence>
<evidence type="ECO:0000256" key="8">
    <source>
        <dbReference type="HAMAP-Rule" id="MF_00685"/>
    </source>
</evidence>
<dbReference type="InterPro" id="IPR006407">
    <property type="entry name" value="GlgB"/>
</dbReference>
<sequence>MDREENRTQTISERVDPYPPEPHTIDRLLGGAHHDPHSVLGAHPHPDGTVVRVLRPHADEVKVVRDGGEGFPLVKVHDSGLFSGVVPGPPADYRLAVSYGDRVDVVDDPYRWLPTLGEIDLHLIGEGRHERLWDVLGAHVRSYDTPAGPVTGTSFAVWAPTAQGVRVTGDFDGWSGWAHPMRVLGGSGVWELFVPGIAPGTRYKFRILGRDGRWRDKADPLAFRTEVPPATASIVDVSTHEWGDEEWMAARTLRQAHAEPMSVYEVHLGSWRPGLGYRQLADELADYLGEMGFTHVELLPIAEHPFGGSWGYQVTSFYAPTARFGTPDDFRYFVDHLHQRGFGVIVDWVPGHFPRDEWALAKFDGSALYEHADPRRGEQPDWGTLVFDFGRREVRNFLVANALYWLDEFHIDGLRVDAVASMLYLDYSRPEGQWLPNVHGGRENLDAVAFLQEMNATVYRNHPGVVTIAEESTAWPGVTRPTHLGGLGFGFKWNMGWMHDTLDYAGRDPIYRAYHHNQMTFSLMYAFSENFVLPLSHDEVVHGKGSLWQRMPGDAWNKSAQLRALLAYMWAHPGKQLLFQGGEFGQEREWSESRSVDWHLLQDPLHGGVKTLVGDLNRTYRANPALWTKDFTPEGFSWIDANDASGNVLSFLRHGVDADGRPTVLACIANFSGSPKRDYRVGLPFAGRWREVLNTDAQIYGGSGVGNLGAVEAERTMWHGRPASAVLQLPPAGVLWLVPEPGAGAVRRRAAETRTAEPAPADVRATGIRTAGVQATGAGDEPDLAAEVPASDAAERAPAPSPSPSESTGDPALDAEVPASDAPERPSTVAGPASVGTGTSAPVTRPAAEADPTSEDGMRPTAPETASWDPAPWSSVRSGDPSPDDADTGELPTVSGGSDAAGAVPDSPRPDADTVLDDAPAAPVTGDAPAEAPPTPAAQSGDTGSAAGRAGSSSAADRTDDDSSTAQ</sequence>
<dbReference type="InterPro" id="IPR017853">
    <property type="entry name" value="GH"/>
</dbReference>
<dbReference type="InterPro" id="IPR054169">
    <property type="entry name" value="GlgB_N"/>
</dbReference>
<evidence type="ECO:0000256" key="4">
    <source>
        <dbReference type="ARBA" id="ARBA00022600"/>
    </source>
</evidence>
<feature type="region of interest" description="Disordered" evidence="9">
    <location>
        <begin position="1"/>
        <end position="22"/>
    </location>
</feature>
<dbReference type="SUPFAM" id="SSF81296">
    <property type="entry name" value="E set domains"/>
    <property type="match status" value="2"/>
</dbReference>
<dbReference type="NCBIfam" id="NF008967">
    <property type="entry name" value="PRK12313.1"/>
    <property type="match status" value="1"/>
</dbReference>
<dbReference type="CDD" id="cd02855">
    <property type="entry name" value="E_set_GBE_prok_N"/>
    <property type="match status" value="1"/>
</dbReference>
<keyword evidence="5 8" id="KW-0808">Transferase</keyword>
<dbReference type="Pfam" id="PF02806">
    <property type="entry name" value="Alpha-amylase_C"/>
    <property type="match status" value="1"/>
</dbReference>
<dbReference type="InterPro" id="IPR004193">
    <property type="entry name" value="Glyco_hydro_13_N"/>
</dbReference>
<comment type="pathway">
    <text evidence="2 8">Glycan biosynthesis; glycogen biosynthesis.</text>
</comment>
<feature type="active site" description="Nucleophile" evidence="8">
    <location>
        <position position="417"/>
    </location>
</feature>
<comment type="function">
    <text evidence="8">Catalyzes the formation of the alpha-1,6-glucosidic linkages in glycogen by scission of a 1,4-alpha-linked oligosaccharide from growing alpha-1,4-glucan chains and the subsequent attachment of the oligosaccharide to the alpha-1,6 position.</text>
</comment>
<feature type="active site" description="Proton donor" evidence="8">
    <location>
        <position position="470"/>
    </location>
</feature>
<evidence type="ECO:0000313" key="11">
    <source>
        <dbReference type="EMBL" id="GAA5111227.1"/>
    </source>
</evidence>
<comment type="similarity">
    <text evidence="3 8">Belongs to the glycosyl hydrolase 13 family. GlgB subfamily.</text>
</comment>
<dbReference type="NCBIfam" id="TIGR01515">
    <property type="entry name" value="branching_enzym"/>
    <property type="match status" value="1"/>
</dbReference>
<dbReference type="PANTHER" id="PTHR43651">
    <property type="entry name" value="1,4-ALPHA-GLUCAN-BRANCHING ENZYME"/>
    <property type="match status" value="1"/>
</dbReference>
<dbReference type="Gene3D" id="2.60.40.1180">
    <property type="entry name" value="Golgi alpha-mannosidase II"/>
    <property type="match status" value="1"/>
</dbReference>
<evidence type="ECO:0000313" key="12">
    <source>
        <dbReference type="Proteomes" id="UP001500804"/>
    </source>
</evidence>
<organism evidence="11 12">
    <name type="scientific">Pseudonocardia adelaidensis</name>
    <dbReference type="NCBI Taxonomy" id="648754"/>
    <lineage>
        <taxon>Bacteria</taxon>
        <taxon>Bacillati</taxon>
        <taxon>Actinomycetota</taxon>
        <taxon>Actinomycetes</taxon>
        <taxon>Pseudonocardiales</taxon>
        <taxon>Pseudonocardiaceae</taxon>
        <taxon>Pseudonocardia</taxon>
    </lineage>
</organism>
<dbReference type="InterPro" id="IPR006048">
    <property type="entry name" value="A-amylase/branching_C"/>
</dbReference>
<evidence type="ECO:0000256" key="9">
    <source>
        <dbReference type="SAM" id="MobiDB-lite"/>
    </source>
</evidence>
<reference evidence="12" key="1">
    <citation type="journal article" date="2019" name="Int. J. Syst. Evol. Microbiol.">
        <title>The Global Catalogue of Microorganisms (GCM) 10K type strain sequencing project: providing services to taxonomists for standard genome sequencing and annotation.</title>
        <authorList>
            <consortium name="The Broad Institute Genomics Platform"/>
            <consortium name="The Broad Institute Genome Sequencing Center for Infectious Disease"/>
            <person name="Wu L."/>
            <person name="Ma J."/>
        </authorList>
    </citation>
    <scope>NUCLEOTIDE SEQUENCE [LARGE SCALE GENOMIC DNA]</scope>
    <source>
        <strain evidence="12">JCM 18302</strain>
    </source>
</reference>
<feature type="compositionally biased region" description="Low complexity" evidence="9">
    <location>
        <begin position="937"/>
        <end position="956"/>
    </location>
</feature>
<dbReference type="NCBIfam" id="NF003811">
    <property type="entry name" value="PRK05402.1"/>
    <property type="match status" value="1"/>
</dbReference>
<dbReference type="SUPFAM" id="SSF51011">
    <property type="entry name" value="Glycosyl hydrolase domain"/>
    <property type="match status" value="1"/>
</dbReference>
<evidence type="ECO:0000256" key="2">
    <source>
        <dbReference type="ARBA" id="ARBA00004964"/>
    </source>
</evidence>
<feature type="domain" description="Glycosyl hydrolase family 13 catalytic" evidence="10">
    <location>
        <begin position="265"/>
        <end position="606"/>
    </location>
</feature>
<dbReference type="InterPro" id="IPR044143">
    <property type="entry name" value="GlgB_N_E_set_prok"/>
</dbReference>
<dbReference type="Pfam" id="PF22019">
    <property type="entry name" value="GlgB_N"/>
    <property type="match status" value="1"/>
</dbReference>
<dbReference type="EMBL" id="BAABJO010000002">
    <property type="protein sequence ID" value="GAA5111227.1"/>
    <property type="molecule type" value="Genomic_DNA"/>
</dbReference>
<feature type="region of interest" description="Disordered" evidence="9">
    <location>
        <begin position="789"/>
        <end position="967"/>
    </location>
</feature>
<keyword evidence="6 8" id="KW-0320">Glycogen biosynthesis</keyword>
<dbReference type="Pfam" id="PF02922">
    <property type="entry name" value="CBM_48"/>
    <property type="match status" value="1"/>
</dbReference>
<dbReference type="Gene3D" id="2.60.40.10">
    <property type="entry name" value="Immunoglobulins"/>
    <property type="match status" value="2"/>
</dbReference>
<feature type="region of interest" description="Disordered" evidence="9">
    <location>
        <begin position="747"/>
        <end position="768"/>
    </location>
</feature>
<protein>
    <recommendedName>
        <fullName evidence="8">1,4-alpha-glucan branching enzyme GlgB</fullName>
        <ecNumber evidence="8">2.4.1.18</ecNumber>
    </recommendedName>
    <alternativeName>
        <fullName evidence="8">1,4-alpha-D-glucan:1,4-alpha-D-glucan 6-glucosyl-transferase</fullName>
    </alternativeName>
    <alternativeName>
        <fullName evidence="8">Alpha-(1-&gt;4)-glucan branching enzyme</fullName>
    </alternativeName>
    <alternativeName>
        <fullName evidence="8">Glycogen branching enzyme</fullName>
        <shortName evidence="8">BE</shortName>
    </alternativeName>
</protein>
<evidence type="ECO:0000256" key="3">
    <source>
        <dbReference type="ARBA" id="ARBA00009000"/>
    </source>
</evidence>
<comment type="subunit">
    <text evidence="8">Monomer.</text>
</comment>
<dbReference type="SUPFAM" id="SSF51445">
    <property type="entry name" value="(Trans)glycosidases"/>
    <property type="match status" value="1"/>
</dbReference>
<comment type="catalytic activity">
    <reaction evidence="1 8">
        <text>Transfers a segment of a (1-&gt;4)-alpha-D-glucan chain to a primary hydroxy group in a similar glucan chain.</text>
        <dbReference type="EC" id="2.4.1.18"/>
    </reaction>
</comment>
<dbReference type="Pfam" id="PF00128">
    <property type="entry name" value="Alpha-amylase"/>
    <property type="match status" value="1"/>
</dbReference>
<evidence type="ECO:0000259" key="10">
    <source>
        <dbReference type="SMART" id="SM00642"/>
    </source>
</evidence>
<gene>
    <name evidence="8" type="primary">glgB</name>
    <name evidence="11" type="ORF">GCM10023320_03810</name>
</gene>
<comment type="caution">
    <text evidence="11">The sequence shown here is derived from an EMBL/GenBank/DDBJ whole genome shotgun (WGS) entry which is preliminary data.</text>
</comment>
<dbReference type="InterPro" id="IPR013783">
    <property type="entry name" value="Ig-like_fold"/>
</dbReference>
<evidence type="ECO:0000256" key="6">
    <source>
        <dbReference type="ARBA" id="ARBA00023056"/>
    </source>
</evidence>
<proteinExistence type="inferred from homology"/>
<dbReference type="EC" id="2.4.1.18" evidence="8"/>
<dbReference type="Gene3D" id="3.20.20.80">
    <property type="entry name" value="Glycosidases"/>
    <property type="match status" value="1"/>
</dbReference>
<dbReference type="Proteomes" id="UP001500804">
    <property type="component" value="Unassembled WGS sequence"/>
</dbReference>